<sequence>MAFSRNILVSVVISYVTVASAFSNLPFALRSVSSQSRLAPLASEVARGPEEYSRRHKEFSELEPLPQNEIRRRRMEIDNEKRSQFVTFGDELWDLRSEMERLSSYLVDAMTQGKESEERKTRNKLREVEQKDPELVYMLEKVACRDALAENRMEDAALHQERATVARSCLPQFNLEGLWVGKYGTHGYELINVTYVDDTLIAEKVTGDRNVPRGELTFKVDLDPLKIFKTAAGGTQHKSGKGFDFSGEQAKLDPIKLTDKAARRWGTSQLPRYSGLGQVAEEGFKNSQMMDGQLIIIGQEYFSFAWLPIEQQIFFGRPSPELILKMLRDSGIGPLRSRSFDEPPSLNDDVDILKSFAARCMEVTQEYEDDLSIMDSPTLSCIWHDSSEECYFE</sequence>
<keyword evidence="2" id="KW-0833">Ubl conjugation pathway</keyword>
<organism evidence="3 4">
    <name type="scientific">Fistulifera solaris</name>
    <name type="common">Oleaginous diatom</name>
    <dbReference type="NCBI Taxonomy" id="1519565"/>
    <lineage>
        <taxon>Eukaryota</taxon>
        <taxon>Sar</taxon>
        <taxon>Stramenopiles</taxon>
        <taxon>Ochrophyta</taxon>
        <taxon>Bacillariophyta</taxon>
        <taxon>Bacillariophyceae</taxon>
        <taxon>Bacillariophycidae</taxon>
        <taxon>Naviculales</taxon>
        <taxon>Naviculaceae</taxon>
        <taxon>Fistulifera</taxon>
    </lineage>
</organism>
<keyword evidence="4" id="KW-1185">Reference proteome</keyword>
<evidence type="ECO:0000313" key="3">
    <source>
        <dbReference type="EMBL" id="GAX28621.1"/>
    </source>
</evidence>
<accession>A0A1Z5KRK3</accession>
<evidence type="ECO:0000256" key="2">
    <source>
        <dbReference type="ARBA" id="ARBA00022786"/>
    </source>
</evidence>
<dbReference type="Pfam" id="PF12014">
    <property type="entry name" value="Cyclin_D1_bind"/>
    <property type="match status" value="1"/>
</dbReference>
<dbReference type="GO" id="GO:0016567">
    <property type="term" value="P:protein ubiquitination"/>
    <property type="evidence" value="ECO:0007669"/>
    <property type="project" value="UniProtKB-UniPathway"/>
</dbReference>
<evidence type="ECO:0000313" key="4">
    <source>
        <dbReference type="Proteomes" id="UP000198406"/>
    </source>
</evidence>
<gene>
    <name evidence="3" type="ORF">FisN_1Hh588</name>
</gene>
<dbReference type="AlphaFoldDB" id="A0A1Z5KRK3"/>
<dbReference type="PANTHER" id="PTHR10706">
    <property type="entry name" value="F-BOX FAMILY PROTEIN"/>
    <property type="match status" value="1"/>
</dbReference>
<reference evidence="3 4" key="1">
    <citation type="journal article" date="2015" name="Plant Cell">
        <title>Oil accumulation by the oleaginous diatom Fistulifera solaris as revealed by the genome and transcriptome.</title>
        <authorList>
            <person name="Tanaka T."/>
            <person name="Maeda Y."/>
            <person name="Veluchamy A."/>
            <person name="Tanaka M."/>
            <person name="Abida H."/>
            <person name="Marechal E."/>
            <person name="Bowler C."/>
            <person name="Muto M."/>
            <person name="Sunaga Y."/>
            <person name="Tanaka M."/>
            <person name="Yoshino T."/>
            <person name="Taniguchi T."/>
            <person name="Fukuda Y."/>
            <person name="Nemoto M."/>
            <person name="Matsumoto M."/>
            <person name="Wong P.S."/>
            <person name="Aburatani S."/>
            <person name="Fujibuchi W."/>
        </authorList>
    </citation>
    <scope>NUCLEOTIDE SEQUENCE [LARGE SCALE GENOMIC DNA]</scope>
    <source>
        <strain evidence="3 4">JPCC DA0580</strain>
    </source>
</reference>
<comment type="pathway">
    <text evidence="1">Protein modification; protein ubiquitination.</text>
</comment>
<dbReference type="PANTHER" id="PTHR10706:SF130">
    <property type="entry name" value="F-BOX ONLY PROTEIN 31"/>
    <property type="match status" value="1"/>
</dbReference>
<name>A0A1Z5KRK3_FISSO</name>
<dbReference type="InterPro" id="IPR045048">
    <property type="entry name" value="FBXO31/39"/>
</dbReference>
<dbReference type="OrthoDB" id="43003at2759"/>
<dbReference type="UniPathway" id="UPA00143"/>
<proteinExistence type="predicted"/>
<dbReference type="InParanoid" id="A0A1Z5KRK3"/>
<evidence type="ECO:0000256" key="1">
    <source>
        <dbReference type="ARBA" id="ARBA00004906"/>
    </source>
</evidence>
<dbReference type="Proteomes" id="UP000198406">
    <property type="component" value="Unassembled WGS sequence"/>
</dbReference>
<protein>
    <submittedName>
        <fullName evidence="3">Uncharacterized protein</fullName>
    </submittedName>
</protein>
<dbReference type="EMBL" id="BDSP01000277">
    <property type="protein sequence ID" value="GAX28621.1"/>
    <property type="molecule type" value="Genomic_DNA"/>
</dbReference>
<comment type="caution">
    <text evidence="3">The sequence shown here is derived from an EMBL/GenBank/DDBJ whole genome shotgun (WGS) entry which is preliminary data.</text>
</comment>